<dbReference type="GeneID" id="20228216"/>
<feature type="domain" description="AP2/ERF" evidence="7">
    <location>
        <begin position="104"/>
        <end position="175"/>
    </location>
</feature>
<feature type="region of interest" description="Disordered" evidence="6">
    <location>
        <begin position="371"/>
        <end position="408"/>
    </location>
</feature>
<dbReference type="PROSITE" id="PS51032">
    <property type="entry name" value="AP2_ERF"/>
    <property type="match status" value="2"/>
</dbReference>
<feature type="non-terminal residue" evidence="8">
    <location>
        <position position="545"/>
    </location>
</feature>
<feature type="compositionally biased region" description="Polar residues" evidence="6">
    <location>
        <begin position="1"/>
        <end position="18"/>
    </location>
</feature>
<name>F0Y709_AURAN</name>
<sequence>MKFSITTGQSGVNTNLNARGSFGGPEQRRIFRRIGPKSRALAAISTLVYTRESTTDKRSDNMTGRSKPTSPYPPYFYSSSQHHIRAAGWMEVVAFRLVGVPTSRFRGVYAFRSKISLQFKWQCLMTVDESRREHLGTFDSELAAAHAFDVRARAVGRSSECNFETEVGLTGVNSEAVSELSEHTSGQSCPLLTSSVPWAHVICECRLLILASLPATASRAWPAGAPPRGDGQPHRVGNCSTGARAEVPQSRFKGVYFVLGGRWEAKITYRSKSKHIGTFDTEEEAARAFDARARYLGVPERCNYDERGNEAMDQASEPFRGVRRSRNKWRAVISVDGQSVNLGIFDTKEQAAEVCRAAECQNAERKRNALSGINIPPRNSAANSVTSISSPLAGSPVSDSSQHRKRARGTSCDMLFDFGPMGTASPHQPVASDILSATMIQDPSISHRLPQLQYQTMLPIQPCQRQPPPQLNASLSPLHDRNLVGAYWVPKPQQKSLSHMIPTQSSTQSITQHCDSTSGRQGQWFSRLNTLGEPEFLFAQVPPAN</sequence>
<keyword evidence="5" id="KW-0539">Nucleus</keyword>
<keyword evidence="3" id="KW-0238">DNA-binding</keyword>
<protein>
    <recommendedName>
        <fullName evidence="7">AP2/ERF domain-containing protein</fullName>
    </recommendedName>
</protein>
<dbReference type="InterPro" id="IPR036955">
    <property type="entry name" value="AP2/ERF_dom_sf"/>
</dbReference>
<keyword evidence="4" id="KW-0804">Transcription</keyword>
<evidence type="ECO:0000256" key="5">
    <source>
        <dbReference type="ARBA" id="ARBA00023242"/>
    </source>
</evidence>
<evidence type="ECO:0000313" key="9">
    <source>
        <dbReference type="Proteomes" id="UP000002729"/>
    </source>
</evidence>
<evidence type="ECO:0000259" key="7">
    <source>
        <dbReference type="PROSITE" id="PS51032"/>
    </source>
</evidence>
<dbReference type="InterPro" id="IPR050913">
    <property type="entry name" value="AP2/ERF_ERF"/>
</dbReference>
<dbReference type="KEGG" id="aaf:AURANDRAFT_71426"/>
<dbReference type="PANTHER" id="PTHR31194:SF189">
    <property type="entry name" value="AP2_ERF DOMAIN-CONTAINING PROTEIN"/>
    <property type="match status" value="1"/>
</dbReference>
<dbReference type="InterPro" id="IPR001471">
    <property type="entry name" value="AP2/ERF_dom"/>
</dbReference>
<reference evidence="8 9" key="1">
    <citation type="journal article" date="2011" name="Proc. Natl. Acad. Sci. U.S.A.">
        <title>Niche of harmful alga Aureococcus anophagefferens revealed through ecogenomics.</title>
        <authorList>
            <person name="Gobler C.J."/>
            <person name="Berry D.L."/>
            <person name="Dyhrman S.T."/>
            <person name="Wilhelm S.W."/>
            <person name="Salamov A."/>
            <person name="Lobanov A.V."/>
            <person name="Zhang Y."/>
            <person name="Collier J.L."/>
            <person name="Wurch L.L."/>
            <person name="Kustka A.B."/>
            <person name="Dill B.D."/>
            <person name="Shah M."/>
            <person name="VerBerkmoes N.C."/>
            <person name="Kuo A."/>
            <person name="Terry A."/>
            <person name="Pangilinan J."/>
            <person name="Lindquist E.A."/>
            <person name="Lucas S."/>
            <person name="Paulsen I.T."/>
            <person name="Hattenrath-Lehmann T.K."/>
            <person name="Talmage S.C."/>
            <person name="Walker E.A."/>
            <person name="Koch F."/>
            <person name="Burson A.M."/>
            <person name="Marcoval M.A."/>
            <person name="Tang Y.Z."/>
            <person name="Lecleir G.R."/>
            <person name="Coyne K.J."/>
            <person name="Berg G.M."/>
            <person name="Bertrand E.M."/>
            <person name="Saito M.A."/>
            <person name="Gladyshev V.N."/>
            <person name="Grigoriev I.V."/>
        </authorList>
    </citation>
    <scope>NUCLEOTIDE SEQUENCE [LARGE SCALE GENOMIC DNA]</scope>
    <source>
        <strain evidence="9">CCMP 1984</strain>
    </source>
</reference>
<organism evidence="9">
    <name type="scientific">Aureococcus anophagefferens</name>
    <name type="common">Harmful bloom alga</name>
    <dbReference type="NCBI Taxonomy" id="44056"/>
    <lineage>
        <taxon>Eukaryota</taxon>
        <taxon>Sar</taxon>
        <taxon>Stramenopiles</taxon>
        <taxon>Ochrophyta</taxon>
        <taxon>Pelagophyceae</taxon>
        <taxon>Pelagomonadales</taxon>
        <taxon>Pelagomonadaceae</taxon>
        <taxon>Aureococcus</taxon>
    </lineage>
</organism>
<evidence type="ECO:0000256" key="6">
    <source>
        <dbReference type="SAM" id="MobiDB-lite"/>
    </source>
</evidence>
<dbReference type="Gene3D" id="3.30.730.10">
    <property type="entry name" value="AP2/ERF domain"/>
    <property type="match status" value="3"/>
</dbReference>
<dbReference type="GO" id="GO:0005634">
    <property type="term" value="C:nucleus"/>
    <property type="evidence" value="ECO:0007669"/>
    <property type="project" value="UniProtKB-SubCell"/>
</dbReference>
<gene>
    <name evidence="8" type="ORF">AURANDRAFT_71426</name>
</gene>
<keyword evidence="2" id="KW-0805">Transcription regulation</keyword>
<dbReference type="InParanoid" id="F0Y709"/>
<dbReference type="Proteomes" id="UP000002729">
    <property type="component" value="Unassembled WGS sequence"/>
</dbReference>
<proteinExistence type="predicted"/>
<dbReference type="OrthoDB" id="10596297at2759"/>
<dbReference type="EMBL" id="GL833126">
    <property type="protein sequence ID" value="EGB08889.1"/>
    <property type="molecule type" value="Genomic_DNA"/>
</dbReference>
<feature type="region of interest" description="Disordered" evidence="6">
    <location>
        <begin position="52"/>
        <end position="72"/>
    </location>
</feature>
<evidence type="ECO:0000256" key="3">
    <source>
        <dbReference type="ARBA" id="ARBA00023125"/>
    </source>
</evidence>
<dbReference type="GO" id="GO:0003700">
    <property type="term" value="F:DNA-binding transcription factor activity"/>
    <property type="evidence" value="ECO:0007669"/>
    <property type="project" value="InterPro"/>
</dbReference>
<evidence type="ECO:0000313" key="8">
    <source>
        <dbReference type="EMBL" id="EGB08889.1"/>
    </source>
</evidence>
<evidence type="ECO:0000256" key="1">
    <source>
        <dbReference type="ARBA" id="ARBA00004123"/>
    </source>
</evidence>
<dbReference type="SUPFAM" id="SSF54171">
    <property type="entry name" value="DNA-binding domain"/>
    <property type="match status" value="2"/>
</dbReference>
<evidence type="ECO:0000256" key="2">
    <source>
        <dbReference type="ARBA" id="ARBA00023015"/>
    </source>
</evidence>
<feature type="domain" description="AP2/ERF" evidence="7">
    <location>
        <begin position="251"/>
        <end position="311"/>
    </location>
</feature>
<evidence type="ECO:0000256" key="4">
    <source>
        <dbReference type="ARBA" id="ARBA00023163"/>
    </source>
</evidence>
<feature type="compositionally biased region" description="Polar residues" evidence="6">
    <location>
        <begin position="380"/>
        <end position="400"/>
    </location>
</feature>
<dbReference type="RefSeq" id="XP_009036026.1">
    <property type="nucleotide sequence ID" value="XM_009037778.1"/>
</dbReference>
<accession>F0Y709</accession>
<dbReference type="SMART" id="SM00380">
    <property type="entry name" value="AP2"/>
    <property type="match status" value="1"/>
</dbReference>
<comment type="subcellular location">
    <subcellularLocation>
        <location evidence="1">Nucleus</location>
    </subcellularLocation>
</comment>
<dbReference type="AlphaFoldDB" id="F0Y709"/>
<feature type="region of interest" description="Disordered" evidence="6">
    <location>
        <begin position="1"/>
        <end position="21"/>
    </location>
</feature>
<dbReference type="PANTHER" id="PTHR31194">
    <property type="entry name" value="SHN SHINE , DNA BINDING / TRANSCRIPTION FACTOR"/>
    <property type="match status" value="1"/>
</dbReference>
<dbReference type="GO" id="GO:0003677">
    <property type="term" value="F:DNA binding"/>
    <property type="evidence" value="ECO:0007669"/>
    <property type="project" value="UniProtKB-KW"/>
</dbReference>
<keyword evidence="9" id="KW-1185">Reference proteome</keyword>
<dbReference type="InterPro" id="IPR016177">
    <property type="entry name" value="DNA-bd_dom_sf"/>
</dbReference>